<organism evidence="2 3">
    <name type="scientific">Burkholderia mallei (strain ATCC 23344)</name>
    <dbReference type="NCBI Taxonomy" id="243160"/>
    <lineage>
        <taxon>Bacteria</taxon>
        <taxon>Pseudomonadati</taxon>
        <taxon>Pseudomonadota</taxon>
        <taxon>Betaproteobacteria</taxon>
        <taxon>Burkholderiales</taxon>
        <taxon>Burkholderiaceae</taxon>
        <taxon>Burkholderia</taxon>
        <taxon>pseudomallei group</taxon>
    </lineage>
</organism>
<dbReference type="KEGG" id="bma:BMAA0936"/>
<dbReference type="Proteomes" id="UP000006693">
    <property type="component" value="Chromosome 2"/>
</dbReference>
<keyword evidence="3" id="KW-1185">Reference proteome</keyword>
<evidence type="ECO:0000256" key="1">
    <source>
        <dbReference type="SAM" id="MobiDB-lite"/>
    </source>
</evidence>
<name>A0A0H2XEI0_BURMA</name>
<feature type="region of interest" description="Disordered" evidence="1">
    <location>
        <begin position="1"/>
        <end position="21"/>
    </location>
</feature>
<proteinExistence type="predicted"/>
<dbReference type="HOGENOM" id="CLU_2192069_0_0_4"/>
<evidence type="ECO:0000313" key="3">
    <source>
        <dbReference type="Proteomes" id="UP000006693"/>
    </source>
</evidence>
<sequence>MRARGRSPNDAGSKPVRPARARWATRIDRRIERRLRGRASARHAEHAEAKQQNENAFHVDAVHADSDWRLRMRHCAGWRLNACLTGRFGWCGAIARPLHFRHSLCKNI</sequence>
<dbReference type="AlphaFoldDB" id="A0A0H2XEI0"/>
<protein>
    <submittedName>
        <fullName evidence="2">Uncharacterized protein</fullName>
    </submittedName>
</protein>
<reference evidence="2 3" key="1">
    <citation type="journal article" date="2004" name="Proc. Natl. Acad. Sci. U.S.A.">
        <title>Structural flexibility in the Burkholderia mallei genome.</title>
        <authorList>
            <person name="Nierman W.C."/>
            <person name="DeShazer D."/>
            <person name="Kim H.S."/>
            <person name="Tettelin H."/>
            <person name="Nelson K.E."/>
            <person name="Feldblyum T."/>
            <person name="Ulrich R.L."/>
            <person name="Ronning C.M."/>
            <person name="Brinkac L.M."/>
            <person name="Daugherty S.C."/>
            <person name="Davidsen T.D."/>
            <person name="Deboy R.T."/>
            <person name="Dimitrov G."/>
            <person name="Dodson R.J."/>
            <person name="Durkin A.S."/>
            <person name="Gwinn M.L."/>
            <person name="Haft D.H."/>
            <person name="Khouri H."/>
            <person name="Kolonay J.F."/>
            <person name="Madupu R."/>
            <person name="Mohammoud Y."/>
            <person name="Nelson W.C."/>
            <person name="Radune D."/>
            <person name="Romero C.M."/>
            <person name="Sarria S."/>
            <person name="Selengut J."/>
            <person name="Shamblin C."/>
            <person name="Sullivan S.A."/>
            <person name="White O."/>
            <person name="Yu Y."/>
            <person name="Zafar N."/>
            <person name="Zhou L."/>
            <person name="Fraser C.M."/>
        </authorList>
    </citation>
    <scope>NUCLEOTIDE SEQUENCE [LARGE SCALE GENOMIC DNA]</scope>
    <source>
        <strain evidence="2 3">ATCC 23344</strain>
    </source>
</reference>
<gene>
    <name evidence="2" type="ordered locus">BMAA0936</name>
</gene>
<dbReference type="EMBL" id="CP000011">
    <property type="protein sequence ID" value="AAY59082.1"/>
    <property type="molecule type" value="Genomic_DNA"/>
</dbReference>
<accession>A0A0H2XEI0</accession>
<evidence type="ECO:0000313" key="2">
    <source>
        <dbReference type="EMBL" id="AAY59082.1"/>
    </source>
</evidence>